<comment type="caution">
    <text evidence="4">The sequence shown here is derived from an EMBL/GenBank/DDBJ whole genome shotgun (WGS) entry which is preliminary data.</text>
</comment>
<gene>
    <name evidence="4" type="ORF">CR105_15055</name>
</gene>
<dbReference type="Proteomes" id="UP000230390">
    <property type="component" value="Unassembled WGS sequence"/>
</dbReference>
<dbReference type="RefSeq" id="WP_099789443.1">
    <property type="nucleotide sequence ID" value="NZ_JBHLYV010000098.1"/>
</dbReference>
<keyword evidence="5" id="KW-1185">Reference proteome</keyword>
<dbReference type="PANTHER" id="PTHR33713:SF6">
    <property type="entry name" value="ANTITOXIN YEFM"/>
    <property type="match status" value="1"/>
</dbReference>
<organism evidence="4 5">
    <name type="scientific">Massilia eurypsychrophila</name>
    <dbReference type="NCBI Taxonomy" id="1485217"/>
    <lineage>
        <taxon>Bacteria</taxon>
        <taxon>Pseudomonadati</taxon>
        <taxon>Pseudomonadota</taxon>
        <taxon>Betaproteobacteria</taxon>
        <taxon>Burkholderiales</taxon>
        <taxon>Oxalobacteraceae</taxon>
        <taxon>Telluria group</taxon>
        <taxon>Massilia</taxon>
    </lineage>
</organism>
<sequence length="95" mass="10346">MKTVNFPEASSSLGELLDRVVADVDVTVISRRDAPDAVVMSLDYYSSLMETVYLLSSPANAAHLGESIQQARAGRSHQRDLVETPDVDDHSNTGR</sequence>
<proteinExistence type="inferred from homology"/>
<name>A0A2G8TEA1_9BURK</name>
<evidence type="ECO:0000256" key="1">
    <source>
        <dbReference type="ARBA" id="ARBA00009981"/>
    </source>
</evidence>
<dbReference type="Pfam" id="PF02604">
    <property type="entry name" value="PhdYeFM_antitox"/>
    <property type="match status" value="1"/>
</dbReference>
<dbReference type="InterPro" id="IPR036165">
    <property type="entry name" value="YefM-like_sf"/>
</dbReference>
<feature type="region of interest" description="Disordered" evidence="3">
    <location>
        <begin position="66"/>
        <end position="95"/>
    </location>
</feature>
<evidence type="ECO:0000313" key="5">
    <source>
        <dbReference type="Proteomes" id="UP000230390"/>
    </source>
</evidence>
<protein>
    <recommendedName>
        <fullName evidence="2">Antitoxin</fullName>
    </recommendedName>
</protein>
<dbReference type="EMBL" id="PDOC01000008">
    <property type="protein sequence ID" value="PIL44375.1"/>
    <property type="molecule type" value="Genomic_DNA"/>
</dbReference>
<dbReference type="AlphaFoldDB" id="A0A2G8TEA1"/>
<dbReference type="NCBIfam" id="TIGR01552">
    <property type="entry name" value="phd_fam"/>
    <property type="match status" value="1"/>
</dbReference>
<evidence type="ECO:0000256" key="2">
    <source>
        <dbReference type="RuleBase" id="RU362080"/>
    </source>
</evidence>
<evidence type="ECO:0000256" key="3">
    <source>
        <dbReference type="SAM" id="MobiDB-lite"/>
    </source>
</evidence>
<dbReference type="Gene3D" id="3.40.1620.10">
    <property type="entry name" value="YefM-like domain"/>
    <property type="match status" value="1"/>
</dbReference>
<dbReference type="Gene3D" id="6.10.250.330">
    <property type="match status" value="1"/>
</dbReference>
<dbReference type="SUPFAM" id="SSF143120">
    <property type="entry name" value="YefM-like"/>
    <property type="match status" value="1"/>
</dbReference>
<dbReference type="OrthoDB" id="9802003at2"/>
<dbReference type="PANTHER" id="PTHR33713">
    <property type="entry name" value="ANTITOXIN YAFN-RELATED"/>
    <property type="match status" value="1"/>
</dbReference>
<comment type="function">
    <text evidence="2">Antitoxin component of a type II toxin-antitoxin (TA) system.</text>
</comment>
<reference evidence="4 5" key="1">
    <citation type="submission" date="2017-10" db="EMBL/GenBank/DDBJ databases">
        <title>Massilia psychrophilum sp. nov., a novel purple-pigmented bacterium isolated from Tianshan glacier, Xinjiang Municipality, China.</title>
        <authorList>
            <person name="Wang H."/>
        </authorList>
    </citation>
    <scope>NUCLEOTIDE SEQUENCE [LARGE SCALE GENOMIC DNA]</scope>
    <source>
        <strain evidence="4 5">JCM 30074</strain>
    </source>
</reference>
<comment type="similarity">
    <text evidence="1 2">Belongs to the phD/YefM antitoxin family.</text>
</comment>
<feature type="compositionally biased region" description="Basic and acidic residues" evidence="3">
    <location>
        <begin position="77"/>
        <end position="95"/>
    </location>
</feature>
<evidence type="ECO:0000313" key="4">
    <source>
        <dbReference type="EMBL" id="PIL44375.1"/>
    </source>
</evidence>
<accession>A0A2G8TEA1</accession>
<dbReference type="InterPro" id="IPR051405">
    <property type="entry name" value="phD/YefM_antitoxin"/>
</dbReference>
<dbReference type="InterPro" id="IPR006442">
    <property type="entry name" value="Antitoxin_Phd/YefM"/>
</dbReference>